<dbReference type="EMBL" id="KN818376">
    <property type="protein sequence ID" value="KIL57260.1"/>
    <property type="molecule type" value="Genomic_DNA"/>
</dbReference>
<dbReference type="AlphaFoldDB" id="A0A0C2S3L4"/>
<organism evidence="2 3">
    <name type="scientific">Amanita muscaria (strain Koide BX008)</name>
    <dbReference type="NCBI Taxonomy" id="946122"/>
    <lineage>
        <taxon>Eukaryota</taxon>
        <taxon>Fungi</taxon>
        <taxon>Dikarya</taxon>
        <taxon>Basidiomycota</taxon>
        <taxon>Agaricomycotina</taxon>
        <taxon>Agaricomycetes</taxon>
        <taxon>Agaricomycetidae</taxon>
        <taxon>Agaricales</taxon>
        <taxon>Pluteineae</taxon>
        <taxon>Amanitaceae</taxon>
        <taxon>Amanita</taxon>
    </lineage>
</organism>
<dbReference type="InParanoid" id="A0A0C2S3L4"/>
<evidence type="ECO:0000313" key="3">
    <source>
        <dbReference type="Proteomes" id="UP000054549"/>
    </source>
</evidence>
<protein>
    <submittedName>
        <fullName evidence="2">Uncharacterized protein</fullName>
    </submittedName>
</protein>
<accession>A0A0C2S3L4</accession>
<sequence>MSSIAFSSQSSHSPSSRVNNKQVTLPIFCFPGQCPAIGNVELNWKESKSTPRFQEKGGGTRLAPLSRSPC</sequence>
<dbReference type="HOGENOM" id="CLU_2757251_0_0_1"/>
<gene>
    <name evidence="2" type="ORF">M378DRAFT_171925</name>
</gene>
<proteinExistence type="predicted"/>
<dbReference type="Proteomes" id="UP000054549">
    <property type="component" value="Unassembled WGS sequence"/>
</dbReference>
<name>A0A0C2S3L4_AMAMK</name>
<feature type="region of interest" description="Disordered" evidence="1">
    <location>
        <begin position="48"/>
        <end position="70"/>
    </location>
</feature>
<evidence type="ECO:0000256" key="1">
    <source>
        <dbReference type="SAM" id="MobiDB-lite"/>
    </source>
</evidence>
<evidence type="ECO:0000313" key="2">
    <source>
        <dbReference type="EMBL" id="KIL57260.1"/>
    </source>
</evidence>
<keyword evidence="3" id="KW-1185">Reference proteome</keyword>
<reference evidence="2 3" key="1">
    <citation type="submission" date="2014-04" db="EMBL/GenBank/DDBJ databases">
        <title>Evolutionary Origins and Diversification of the Mycorrhizal Mutualists.</title>
        <authorList>
            <consortium name="DOE Joint Genome Institute"/>
            <consortium name="Mycorrhizal Genomics Consortium"/>
            <person name="Kohler A."/>
            <person name="Kuo A."/>
            <person name="Nagy L.G."/>
            <person name="Floudas D."/>
            <person name="Copeland A."/>
            <person name="Barry K.W."/>
            <person name="Cichocki N."/>
            <person name="Veneault-Fourrey C."/>
            <person name="LaButti K."/>
            <person name="Lindquist E.A."/>
            <person name="Lipzen A."/>
            <person name="Lundell T."/>
            <person name="Morin E."/>
            <person name="Murat C."/>
            <person name="Riley R."/>
            <person name="Ohm R."/>
            <person name="Sun H."/>
            <person name="Tunlid A."/>
            <person name="Henrissat B."/>
            <person name="Grigoriev I.V."/>
            <person name="Hibbett D.S."/>
            <person name="Martin F."/>
        </authorList>
    </citation>
    <scope>NUCLEOTIDE SEQUENCE [LARGE SCALE GENOMIC DNA]</scope>
    <source>
        <strain evidence="2 3">Koide BX008</strain>
    </source>
</reference>